<sequence>MPYLIENRRYIGNKTKLTQWIKQLILLHTSSNDTFFDVFAGTGSVANALSSHFQCVLVNDLLHANHVIYQAFWGVGEVDKTKIQHIAQTIQTWQPDDLPNNYFSDNFGGKFFSEAVAKQIGFAREYLDSLNLTPKEHSILLASLIYSADKIANTVGHFDAYIKKDIAPKPLPFDLVNWSIQKKFQIFQKDANQLVRQQSADVVYLDPPYNSRQYSRFYHVYETLVKWNKPMLSGVAMKPPAENMSDYCRSTAPTVFADLVANIQAKYIVVSYNNTYFSKSNSSRNKIELQQIVDTLNSRGQTQIFTQEHRAFNTGKTEFSNHQELLFITKVTD</sequence>
<evidence type="ECO:0000313" key="6">
    <source>
        <dbReference type="EMBL" id="EFX92921.1"/>
    </source>
</evidence>
<dbReference type="InterPro" id="IPR002052">
    <property type="entry name" value="DNA_methylase_N6_adenine_CS"/>
</dbReference>
<dbReference type="GO" id="GO:0009007">
    <property type="term" value="F:site-specific DNA-methyltransferase (adenine-specific) activity"/>
    <property type="evidence" value="ECO:0007669"/>
    <property type="project" value="UniProtKB-EC"/>
</dbReference>
<organism evidence="6 7">
    <name type="scientific">Actinobacillus ureae ATCC 25976</name>
    <dbReference type="NCBI Taxonomy" id="887324"/>
    <lineage>
        <taxon>Bacteria</taxon>
        <taxon>Pseudomonadati</taxon>
        <taxon>Pseudomonadota</taxon>
        <taxon>Gammaproteobacteria</taxon>
        <taxon>Pasteurellales</taxon>
        <taxon>Pasteurellaceae</taxon>
        <taxon>Actinobacillus</taxon>
    </lineage>
</organism>
<dbReference type="EMBL" id="AEVG01000003">
    <property type="protein sequence ID" value="EFX92921.1"/>
    <property type="molecule type" value="Genomic_DNA"/>
</dbReference>
<gene>
    <name evidence="6" type="ORF">HMPREF0027_0026</name>
</gene>
<proteinExistence type="predicted"/>
<dbReference type="SUPFAM" id="SSF53335">
    <property type="entry name" value="S-adenosyl-L-methionine-dependent methyltransferases"/>
    <property type="match status" value="1"/>
</dbReference>
<reference evidence="6 7" key="1">
    <citation type="submission" date="2011-01" db="EMBL/GenBank/DDBJ databases">
        <authorList>
            <person name="Muzny D."/>
            <person name="Qin X."/>
            <person name="Deng J."/>
            <person name="Jiang H."/>
            <person name="Liu Y."/>
            <person name="Qu J."/>
            <person name="Song X.-Z."/>
            <person name="Zhang L."/>
            <person name="Thornton R."/>
            <person name="Coyle M."/>
            <person name="Francisco L."/>
            <person name="Jackson L."/>
            <person name="Javaid M."/>
            <person name="Korchina V."/>
            <person name="Kovar C."/>
            <person name="Mata R."/>
            <person name="Mathew T."/>
            <person name="Ngo R."/>
            <person name="Nguyen L."/>
            <person name="Nguyen N."/>
            <person name="Okwuonu G."/>
            <person name="Ongeri F."/>
            <person name="Pham C."/>
            <person name="Simmons D."/>
            <person name="Wilczek-Boney K."/>
            <person name="Hale W."/>
            <person name="Jakkamsetti A."/>
            <person name="Pham P."/>
            <person name="Ruth R."/>
            <person name="San Lucas F."/>
            <person name="Warren J."/>
            <person name="Zhang J."/>
            <person name="Zhao Z."/>
            <person name="Zhou C."/>
            <person name="Zhu D."/>
            <person name="Lee S."/>
            <person name="Bess C."/>
            <person name="Blankenburg K."/>
            <person name="Forbes L."/>
            <person name="Fu Q."/>
            <person name="Gubbala S."/>
            <person name="Hirani K."/>
            <person name="Jayaseelan J.C."/>
            <person name="Lara F."/>
            <person name="Munidasa M."/>
            <person name="Palculict T."/>
            <person name="Patil S."/>
            <person name="Pu L.-L."/>
            <person name="Saada N."/>
            <person name="Tang L."/>
            <person name="Weissenberger G."/>
            <person name="Zhu Y."/>
            <person name="Hemphill L."/>
            <person name="Shang Y."/>
            <person name="Youmans B."/>
            <person name="Ayvaz T."/>
            <person name="Ross M."/>
            <person name="Santibanez J."/>
            <person name="Aqrawi P."/>
            <person name="Gross S."/>
            <person name="Joshi V."/>
            <person name="Fowler G."/>
            <person name="Nazareth L."/>
            <person name="Reid J."/>
            <person name="Worley K."/>
            <person name="Petrosino J."/>
            <person name="Highlander S."/>
            <person name="Gibbs R."/>
        </authorList>
    </citation>
    <scope>NUCLEOTIDE SEQUENCE [LARGE SCALE GENOMIC DNA]</scope>
    <source>
        <strain evidence="6 7">ATCC 25976</strain>
    </source>
</reference>
<keyword evidence="3 6" id="KW-0808">Transferase</keyword>
<evidence type="ECO:0000256" key="4">
    <source>
        <dbReference type="ARBA" id="ARBA00022691"/>
    </source>
</evidence>
<dbReference type="REBASE" id="32866">
    <property type="entry name" value="M1.Aur25976ORF26P"/>
</dbReference>
<keyword evidence="7" id="KW-1185">Reference proteome</keyword>
<comment type="caution">
    <text evidence="6">The sequence shown here is derived from an EMBL/GenBank/DDBJ whole genome shotgun (WGS) entry which is preliminary data.</text>
</comment>
<name>E8KDV9_9PAST</name>
<keyword evidence="2 6" id="KW-0489">Methyltransferase</keyword>
<dbReference type="Gene3D" id="3.40.50.150">
    <property type="entry name" value="Vaccinia Virus protein VP39"/>
    <property type="match status" value="1"/>
</dbReference>
<dbReference type="Pfam" id="PF02086">
    <property type="entry name" value="MethyltransfD12"/>
    <property type="match status" value="1"/>
</dbReference>
<dbReference type="Proteomes" id="UP000005467">
    <property type="component" value="Unassembled WGS sequence"/>
</dbReference>
<dbReference type="PRINTS" id="PR00505">
    <property type="entry name" value="D12N6MTFRASE"/>
</dbReference>
<evidence type="ECO:0000256" key="2">
    <source>
        <dbReference type="ARBA" id="ARBA00022603"/>
    </source>
</evidence>
<evidence type="ECO:0000256" key="1">
    <source>
        <dbReference type="ARBA" id="ARBA00011900"/>
    </source>
</evidence>
<dbReference type="GO" id="GO:0003676">
    <property type="term" value="F:nucleic acid binding"/>
    <property type="evidence" value="ECO:0007669"/>
    <property type="project" value="InterPro"/>
</dbReference>
<accession>E8KDV9</accession>
<comment type="catalytic activity">
    <reaction evidence="5">
        <text>a 2'-deoxyadenosine in DNA + S-adenosyl-L-methionine = an N(6)-methyl-2'-deoxyadenosine in DNA + S-adenosyl-L-homocysteine + H(+)</text>
        <dbReference type="Rhea" id="RHEA:15197"/>
        <dbReference type="Rhea" id="RHEA-COMP:12418"/>
        <dbReference type="Rhea" id="RHEA-COMP:12419"/>
        <dbReference type="ChEBI" id="CHEBI:15378"/>
        <dbReference type="ChEBI" id="CHEBI:57856"/>
        <dbReference type="ChEBI" id="CHEBI:59789"/>
        <dbReference type="ChEBI" id="CHEBI:90615"/>
        <dbReference type="ChEBI" id="CHEBI:90616"/>
        <dbReference type="EC" id="2.1.1.72"/>
    </reaction>
</comment>
<evidence type="ECO:0000313" key="7">
    <source>
        <dbReference type="Proteomes" id="UP000005467"/>
    </source>
</evidence>
<dbReference type="RefSeq" id="WP_005621008.1">
    <property type="nucleotide sequence ID" value="NZ_GL831080.1"/>
</dbReference>
<dbReference type="AlphaFoldDB" id="E8KDV9"/>
<dbReference type="GO" id="GO:0009307">
    <property type="term" value="P:DNA restriction-modification system"/>
    <property type="evidence" value="ECO:0007669"/>
    <property type="project" value="InterPro"/>
</dbReference>
<dbReference type="HOGENOM" id="CLU_034356_1_0_6"/>
<keyword evidence="4" id="KW-0949">S-adenosyl-L-methionine</keyword>
<dbReference type="EC" id="2.1.1.72" evidence="1"/>
<dbReference type="PROSITE" id="PS00092">
    <property type="entry name" value="N6_MTASE"/>
    <property type="match status" value="1"/>
</dbReference>
<evidence type="ECO:0000256" key="3">
    <source>
        <dbReference type="ARBA" id="ARBA00022679"/>
    </source>
</evidence>
<dbReference type="InterPro" id="IPR012327">
    <property type="entry name" value="MeTrfase_D12"/>
</dbReference>
<dbReference type="GO" id="GO:0032259">
    <property type="term" value="P:methylation"/>
    <property type="evidence" value="ECO:0007669"/>
    <property type="project" value="UniProtKB-KW"/>
</dbReference>
<dbReference type="InterPro" id="IPR029063">
    <property type="entry name" value="SAM-dependent_MTases_sf"/>
</dbReference>
<protein>
    <recommendedName>
        <fullName evidence="1">site-specific DNA-methyltransferase (adenine-specific)</fullName>
        <ecNumber evidence="1">2.1.1.72</ecNumber>
    </recommendedName>
</protein>
<evidence type="ECO:0000256" key="5">
    <source>
        <dbReference type="ARBA" id="ARBA00047942"/>
    </source>
</evidence>